<proteinExistence type="predicted"/>
<dbReference type="GeneID" id="63828144"/>
<dbReference type="GO" id="GO:0033186">
    <property type="term" value="C:CAF-1 complex"/>
    <property type="evidence" value="ECO:0007669"/>
    <property type="project" value="TreeGrafter"/>
</dbReference>
<dbReference type="Pfam" id="PF12253">
    <property type="entry name" value="CAF1A_dimeriz"/>
    <property type="match status" value="1"/>
</dbReference>
<keyword evidence="3" id="KW-0234">DNA repair</keyword>
<dbReference type="InParanoid" id="A0A165HC54"/>
<name>A0A165HC54_9APHY</name>
<sequence>MAHAGKLGNGEARVESNVPNTKPPIIELKNGKLILRQKIFSLEKLSETMQEIVNFRQMIEERIQHKETPLDIIPDEHHPLIAKLVHESDKTLPALSRHVQSQLLPVSDDEDEADDALAILSLSAVESAIRHVASRNDYGLDAMPGLGKRPAAFHVWKWEIKDEYKDWVPKQVREKAEARHAERLQAKREFNAHFASLSDEERNAILSGKGGVKAPLTAKSNENSADQSLVIDVTDTDVKSIPLSEKSMASTEEDATVDKPENGKKGSGRPKKLTDPERAAKEKERQEKKAAREEKEKRAKEAQDKSRWIMASFFGKAKPPSIKRSFTMTKDASPDVSRPSAISDFEKTFKSFVLKKDVELAPINWFTAKGTASKGKQRMEGNVIVLDEFEEPANAEMTNVQSSIDVRRSSAKERSLDFLSHLPPSLNSNGRRRIRPSHMKTYVCQSIRDILSQLNEAEVTGDDVQVRKLLFSLRNRTVIPAKVLIFAEDARPGYFGTWTRSSREIGPRTPFARDVISIDYAYDSGEEWEEESGDADDVVEDAEEEEVADEEDSDLDDWLVDDGEVEDPGTPIDEREASPDFFPIETDLPKRKAGGESSRQSKKRKVVVPLVPFTKGPYWEEAIGHCSYEPFQIYRIQLFNDTPLSIDPFTFVSASMDEPLATGKSNRAATESHFAVPALPSHVSGTDSSVTSSAGVSMVTKRAAIAPRTSFPEAHLPLLLTRISTLSTSSLAYIVETVHQELREQRVKKNAIEAKVREVGEKCKTQKIWVVKPDVKARFTFTQQYPEPYCSFGS</sequence>
<keyword evidence="8" id="KW-1185">Reference proteome</keyword>
<feature type="domain" description="Chromatin assembly factor 1 subunit A dimerization" evidence="6">
    <location>
        <begin position="482"/>
        <end position="552"/>
    </location>
</feature>
<accession>A0A165HC54</accession>
<dbReference type="PANTHER" id="PTHR15272">
    <property type="entry name" value="CHROMATIN ASSEMBLY FACTOR 1 SUBUNIT A CAF-1 SUBUNIT A"/>
    <property type="match status" value="1"/>
</dbReference>
<feature type="region of interest" description="Disordered" evidence="5">
    <location>
        <begin position="525"/>
        <end position="601"/>
    </location>
</feature>
<dbReference type="AlphaFoldDB" id="A0A165HC54"/>
<keyword evidence="4" id="KW-0539">Nucleus</keyword>
<dbReference type="OrthoDB" id="440676at2759"/>
<dbReference type="STRING" id="1314785.A0A165HC54"/>
<feature type="region of interest" description="Disordered" evidence="5">
    <location>
        <begin position="241"/>
        <end position="304"/>
    </location>
</feature>
<keyword evidence="2" id="KW-0227">DNA damage</keyword>
<protein>
    <recommendedName>
        <fullName evidence="6">Chromatin assembly factor 1 subunit A dimerization domain-containing protein</fullName>
    </recommendedName>
</protein>
<dbReference type="RefSeq" id="XP_040769274.1">
    <property type="nucleotide sequence ID" value="XM_040911115.1"/>
</dbReference>
<dbReference type="Proteomes" id="UP000076871">
    <property type="component" value="Unassembled WGS sequence"/>
</dbReference>
<evidence type="ECO:0000259" key="6">
    <source>
        <dbReference type="Pfam" id="PF12253"/>
    </source>
</evidence>
<evidence type="ECO:0000256" key="5">
    <source>
        <dbReference type="SAM" id="MobiDB-lite"/>
    </source>
</evidence>
<dbReference type="GO" id="GO:0006334">
    <property type="term" value="P:nucleosome assembly"/>
    <property type="evidence" value="ECO:0007669"/>
    <property type="project" value="TreeGrafter"/>
</dbReference>
<dbReference type="PANTHER" id="PTHR15272:SF0">
    <property type="entry name" value="CHROMATIN ASSEMBLY FACTOR 1 SUBUNIT A"/>
    <property type="match status" value="1"/>
</dbReference>
<evidence type="ECO:0000313" key="8">
    <source>
        <dbReference type="Proteomes" id="UP000076871"/>
    </source>
</evidence>
<comment type="subcellular location">
    <subcellularLocation>
        <location evidence="1">Nucleus</location>
    </subcellularLocation>
</comment>
<feature type="compositionally biased region" description="Acidic residues" evidence="5">
    <location>
        <begin position="525"/>
        <end position="567"/>
    </location>
</feature>
<dbReference type="GO" id="GO:0006281">
    <property type="term" value="P:DNA repair"/>
    <property type="evidence" value="ECO:0007669"/>
    <property type="project" value="UniProtKB-KW"/>
</dbReference>
<gene>
    <name evidence="7" type="ORF">LAESUDRAFT_740995</name>
</gene>
<organism evidence="7 8">
    <name type="scientific">Laetiporus sulphureus 93-53</name>
    <dbReference type="NCBI Taxonomy" id="1314785"/>
    <lineage>
        <taxon>Eukaryota</taxon>
        <taxon>Fungi</taxon>
        <taxon>Dikarya</taxon>
        <taxon>Basidiomycota</taxon>
        <taxon>Agaricomycotina</taxon>
        <taxon>Agaricomycetes</taxon>
        <taxon>Polyporales</taxon>
        <taxon>Laetiporus</taxon>
    </lineage>
</organism>
<feature type="compositionally biased region" description="Basic and acidic residues" evidence="5">
    <location>
        <begin position="272"/>
        <end position="304"/>
    </location>
</feature>
<evidence type="ECO:0000256" key="4">
    <source>
        <dbReference type="ARBA" id="ARBA00023242"/>
    </source>
</evidence>
<evidence type="ECO:0000256" key="3">
    <source>
        <dbReference type="ARBA" id="ARBA00023204"/>
    </source>
</evidence>
<evidence type="ECO:0000256" key="1">
    <source>
        <dbReference type="ARBA" id="ARBA00004123"/>
    </source>
</evidence>
<evidence type="ECO:0000313" key="7">
    <source>
        <dbReference type="EMBL" id="KZT11534.1"/>
    </source>
</evidence>
<evidence type="ECO:0000256" key="2">
    <source>
        <dbReference type="ARBA" id="ARBA00022763"/>
    </source>
</evidence>
<dbReference type="GO" id="GO:0005634">
    <property type="term" value="C:nucleus"/>
    <property type="evidence" value="ECO:0007669"/>
    <property type="project" value="UniProtKB-SubCell"/>
</dbReference>
<dbReference type="EMBL" id="KV427607">
    <property type="protein sequence ID" value="KZT11534.1"/>
    <property type="molecule type" value="Genomic_DNA"/>
</dbReference>
<dbReference type="InterPro" id="IPR022043">
    <property type="entry name" value="CAF1A_DD"/>
</dbReference>
<reference evidence="7 8" key="1">
    <citation type="journal article" date="2016" name="Mol. Biol. Evol.">
        <title>Comparative Genomics of Early-Diverging Mushroom-Forming Fungi Provides Insights into the Origins of Lignocellulose Decay Capabilities.</title>
        <authorList>
            <person name="Nagy L.G."/>
            <person name="Riley R."/>
            <person name="Tritt A."/>
            <person name="Adam C."/>
            <person name="Daum C."/>
            <person name="Floudas D."/>
            <person name="Sun H."/>
            <person name="Yadav J.S."/>
            <person name="Pangilinan J."/>
            <person name="Larsson K.H."/>
            <person name="Matsuura K."/>
            <person name="Barry K."/>
            <person name="Labutti K."/>
            <person name="Kuo R."/>
            <person name="Ohm R.A."/>
            <person name="Bhattacharya S.S."/>
            <person name="Shirouzu T."/>
            <person name="Yoshinaga Y."/>
            <person name="Martin F.M."/>
            <person name="Grigoriev I.V."/>
            <person name="Hibbett D.S."/>
        </authorList>
    </citation>
    <scope>NUCLEOTIDE SEQUENCE [LARGE SCALE GENOMIC DNA]</scope>
    <source>
        <strain evidence="7 8">93-53</strain>
    </source>
</reference>